<reference evidence="4 6" key="2">
    <citation type="journal article" date="2016" name="Front. Microbiol.">
        <title>Industrial Acetogenic Biocatalysts: A Comparative Metabolic and Genomic Analysis.</title>
        <authorList>
            <person name="Bengelsdorf F."/>
            <person name="Poehlein A."/>
            <person name="Sonja S."/>
            <person name="Erz C."/>
            <person name="Hummel T."/>
            <person name="Hoffmeister S."/>
            <person name="Daniel R."/>
            <person name="Durre P."/>
        </authorList>
    </citation>
    <scope>NUCLEOTIDE SEQUENCE [LARGE SCALE GENOMIC DNA]</scope>
    <source>
        <strain evidence="4 6">PTA-10522</strain>
    </source>
</reference>
<dbReference type="Proteomes" id="UP000077384">
    <property type="component" value="Unassembled WGS sequence"/>
</dbReference>
<organism evidence="3 5">
    <name type="scientific">Clostridium coskatii</name>
    <dbReference type="NCBI Taxonomy" id="1705578"/>
    <lineage>
        <taxon>Bacteria</taxon>
        <taxon>Bacillati</taxon>
        <taxon>Bacillota</taxon>
        <taxon>Clostridia</taxon>
        <taxon>Eubacteriales</taxon>
        <taxon>Clostridiaceae</taxon>
        <taxon>Clostridium</taxon>
    </lineage>
</organism>
<evidence type="ECO:0000256" key="2">
    <source>
        <dbReference type="ARBA" id="ARBA00022679"/>
    </source>
</evidence>
<dbReference type="NCBIfam" id="TIGR00095">
    <property type="entry name" value="16S rRNA (guanine(966)-N(2))-methyltransferase RsmD"/>
    <property type="match status" value="1"/>
</dbReference>
<dbReference type="PATRIC" id="fig|1705578.3.peg.2561"/>
<dbReference type="EMBL" id="LITQ01000003">
    <property type="protein sequence ID" value="OAA94359.1"/>
    <property type="molecule type" value="Genomic_DNA"/>
</dbReference>
<protein>
    <submittedName>
        <fullName evidence="3">Ribosomal RNA small subunit methyltransferase D</fullName>
        <ecNumber evidence="3">2.1.1.171</ecNumber>
    </submittedName>
</protein>
<dbReference type="InterPro" id="IPR029063">
    <property type="entry name" value="SAM-dependent_MTases_sf"/>
</dbReference>
<dbReference type="SUPFAM" id="SSF53335">
    <property type="entry name" value="S-adenosyl-L-methionine-dependent methyltransferases"/>
    <property type="match status" value="1"/>
</dbReference>
<sequence length="186" mass="21213">MRIIAGLARGRKLMSPNGYNITRPTLDRVKEAMFNIIQNRVYGSKVLDVFAGTGSLGLEAASRGAEKCYLVDRSSDTFYFLDKNVENLGFSNICKTINKDSYEALQELSRKNLMFDIIFIDPPYKKDMIPPAVEIIESKNLLQKDGIIVTKIDTSEEIYQGNINIVLMNHRKYGKTTVCFYKYKED</sequence>
<keyword evidence="6" id="KW-1185">Reference proteome</keyword>
<gene>
    <name evidence="3" type="primary">rsmD</name>
    <name evidence="4" type="ORF">CLCOS_25750</name>
    <name evidence="3" type="ORF">WX73_02905</name>
</gene>
<evidence type="ECO:0000256" key="1">
    <source>
        <dbReference type="ARBA" id="ARBA00022603"/>
    </source>
</evidence>
<dbReference type="InterPro" id="IPR002052">
    <property type="entry name" value="DNA_methylase_N6_adenine_CS"/>
</dbReference>
<evidence type="ECO:0000313" key="5">
    <source>
        <dbReference type="Proteomes" id="UP000077384"/>
    </source>
</evidence>
<dbReference type="InterPro" id="IPR004398">
    <property type="entry name" value="RNA_MeTrfase_RsmD"/>
</dbReference>
<dbReference type="EC" id="2.1.1.171" evidence="3"/>
<keyword evidence="2 3" id="KW-0808">Transferase</keyword>
<dbReference type="Proteomes" id="UP000093694">
    <property type="component" value="Unassembled WGS sequence"/>
</dbReference>
<dbReference type="Gene3D" id="3.40.50.150">
    <property type="entry name" value="Vaccinia Virus protein VP39"/>
    <property type="match status" value="1"/>
</dbReference>
<dbReference type="CDD" id="cd02440">
    <property type="entry name" value="AdoMet_MTases"/>
    <property type="match status" value="1"/>
</dbReference>
<evidence type="ECO:0000313" key="6">
    <source>
        <dbReference type="Proteomes" id="UP000093694"/>
    </source>
</evidence>
<dbReference type="RefSeq" id="WP_063600184.1">
    <property type="nucleotide sequence ID" value="NZ_LITQ01000003.1"/>
</dbReference>
<keyword evidence="1 3" id="KW-0489">Methyltransferase</keyword>
<name>A0A166TYQ9_9CLOT</name>
<evidence type="ECO:0000313" key="4">
    <source>
        <dbReference type="EMBL" id="OBR93103.1"/>
    </source>
</evidence>
<dbReference type="AlphaFoldDB" id="A0A166TYQ9"/>
<evidence type="ECO:0000313" key="3">
    <source>
        <dbReference type="EMBL" id="OAA94359.1"/>
    </source>
</evidence>
<dbReference type="PROSITE" id="PS00092">
    <property type="entry name" value="N6_MTASE"/>
    <property type="match status" value="1"/>
</dbReference>
<comment type="caution">
    <text evidence="3">The sequence shown here is derived from an EMBL/GenBank/DDBJ whole genome shotgun (WGS) entry which is preliminary data.</text>
</comment>
<reference evidence="3 5" key="1">
    <citation type="journal article" date="2015" name="Biotechnol. Bioeng.">
        <title>Genome sequence and phenotypic characterization of Caulobacter segnis.</title>
        <authorList>
            <person name="Patel S."/>
            <person name="Fletcher B."/>
            <person name="Scott D.C."/>
            <person name="Ely B."/>
        </authorList>
    </citation>
    <scope>NUCLEOTIDE SEQUENCE [LARGE SCALE GENOMIC DNA]</scope>
    <source>
        <strain evidence="3 5">PS02</strain>
    </source>
</reference>
<dbReference type="PANTHER" id="PTHR43542">
    <property type="entry name" value="METHYLTRANSFERASE"/>
    <property type="match status" value="1"/>
</dbReference>
<dbReference type="EMBL" id="LROR01000054">
    <property type="protein sequence ID" value="OBR93103.1"/>
    <property type="molecule type" value="Genomic_DNA"/>
</dbReference>
<dbReference type="GO" id="GO:0003676">
    <property type="term" value="F:nucleic acid binding"/>
    <property type="evidence" value="ECO:0007669"/>
    <property type="project" value="InterPro"/>
</dbReference>
<dbReference type="GO" id="GO:0052913">
    <property type="term" value="F:16S rRNA (guanine(966)-N(2))-methyltransferase activity"/>
    <property type="evidence" value="ECO:0007669"/>
    <property type="project" value="UniProtKB-EC"/>
</dbReference>
<accession>A0A166TYQ9</accession>
<dbReference type="Pfam" id="PF03602">
    <property type="entry name" value="Cons_hypoth95"/>
    <property type="match status" value="1"/>
</dbReference>
<dbReference type="PANTHER" id="PTHR43542:SF1">
    <property type="entry name" value="METHYLTRANSFERASE"/>
    <property type="match status" value="1"/>
</dbReference>
<dbReference type="PIRSF" id="PIRSF004553">
    <property type="entry name" value="CHP00095"/>
    <property type="match status" value="1"/>
</dbReference>
<proteinExistence type="predicted"/>